<proteinExistence type="predicted"/>
<dbReference type="OrthoDB" id="1668230at2759"/>
<dbReference type="InParanoid" id="A0A067Q473"/>
<dbReference type="Gene3D" id="1.10.510.10">
    <property type="entry name" value="Transferase(Phosphotransferase) domain 1"/>
    <property type="match status" value="1"/>
</dbReference>
<dbReference type="EMBL" id="KL197712">
    <property type="protein sequence ID" value="KDQ61863.1"/>
    <property type="molecule type" value="Genomic_DNA"/>
</dbReference>
<accession>A0A067Q473</accession>
<dbReference type="PROSITE" id="PS50011">
    <property type="entry name" value="PROTEIN_KINASE_DOM"/>
    <property type="match status" value="1"/>
</dbReference>
<feature type="domain" description="Protein kinase" evidence="1">
    <location>
        <begin position="1"/>
        <end position="230"/>
    </location>
</feature>
<evidence type="ECO:0000313" key="2">
    <source>
        <dbReference type="EMBL" id="KDQ61863.1"/>
    </source>
</evidence>
<dbReference type="PANTHER" id="PTHR44329">
    <property type="entry name" value="SERINE/THREONINE-PROTEIN KINASE TNNI3K-RELATED"/>
    <property type="match status" value="1"/>
</dbReference>
<dbReference type="Pfam" id="PF00069">
    <property type="entry name" value="Pkinase"/>
    <property type="match status" value="1"/>
</dbReference>
<dbReference type="Proteomes" id="UP000027265">
    <property type="component" value="Unassembled WGS sequence"/>
</dbReference>
<organism evidence="2 3">
    <name type="scientific">Jaapia argillacea MUCL 33604</name>
    <dbReference type="NCBI Taxonomy" id="933084"/>
    <lineage>
        <taxon>Eukaryota</taxon>
        <taxon>Fungi</taxon>
        <taxon>Dikarya</taxon>
        <taxon>Basidiomycota</taxon>
        <taxon>Agaricomycotina</taxon>
        <taxon>Agaricomycetes</taxon>
        <taxon>Agaricomycetidae</taxon>
        <taxon>Jaapiales</taxon>
        <taxon>Jaapiaceae</taxon>
        <taxon>Jaapia</taxon>
    </lineage>
</organism>
<keyword evidence="3" id="KW-1185">Reference proteome</keyword>
<dbReference type="InterPro" id="IPR011009">
    <property type="entry name" value="Kinase-like_dom_sf"/>
</dbReference>
<dbReference type="SMART" id="SM00220">
    <property type="entry name" value="S_TKc"/>
    <property type="match status" value="1"/>
</dbReference>
<dbReference type="InterPro" id="IPR051681">
    <property type="entry name" value="Ser/Thr_Kinases-Pseudokinases"/>
</dbReference>
<dbReference type="GO" id="GO:0004674">
    <property type="term" value="F:protein serine/threonine kinase activity"/>
    <property type="evidence" value="ECO:0007669"/>
    <property type="project" value="TreeGrafter"/>
</dbReference>
<evidence type="ECO:0000313" key="3">
    <source>
        <dbReference type="Proteomes" id="UP000027265"/>
    </source>
</evidence>
<dbReference type="InterPro" id="IPR000719">
    <property type="entry name" value="Prot_kinase_dom"/>
</dbReference>
<dbReference type="HOGENOM" id="CLU_000288_7_18_1"/>
<protein>
    <recommendedName>
        <fullName evidence="1">Protein kinase domain-containing protein</fullName>
    </recommendedName>
</protein>
<gene>
    <name evidence="2" type="ORF">JAAARDRAFT_31341</name>
</gene>
<name>A0A067Q473_9AGAM</name>
<dbReference type="AlphaFoldDB" id="A0A067Q473"/>
<evidence type="ECO:0000259" key="1">
    <source>
        <dbReference type="PROSITE" id="PS50011"/>
    </source>
</evidence>
<sequence length="233" mass="25659">MHEIQANEFIGPDYTHITEVIGTATIGGKPAIVMRWYTNGDVAQYTSLNPHSLVDLIISIVQGVKHLHTNDLWVVHSDLQPSNILVDDDGRALISGLGLIYVPGNTVFTTANMSGPCQWMAPEHIVVDEDHNAQPPAPTFQSTMWAVGCTIARLITGKVPYQSRRYSPQVVPLIVRGVLPYIKAGFVDAADAGGVLRSEELWQVLDQCWEKDPTRRPTITQFEASIQGVFDIS</sequence>
<dbReference type="STRING" id="933084.A0A067Q473"/>
<reference evidence="3" key="1">
    <citation type="journal article" date="2014" name="Proc. Natl. Acad. Sci. U.S.A.">
        <title>Extensive sampling of basidiomycete genomes demonstrates inadequacy of the white-rot/brown-rot paradigm for wood decay fungi.</title>
        <authorList>
            <person name="Riley R."/>
            <person name="Salamov A.A."/>
            <person name="Brown D.W."/>
            <person name="Nagy L.G."/>
            <person name="Floudas D."/>
            <person name="Held B.W."/>
            <person name="Levasseur A."/>
            <person name="Lombard V."/>
            <person name="Morin E."/>
            <person name="Otillar R."/>
            <person name="Lindquist E.A."/>
            <person name="Sun H."/>
            <person name="LaButti K.M."/>
            <person name="Schmutz J."/>
            <person name="Jabbour D."/>
            <person name="Luo H."/>
            <person name="Baker S.E."/>
            <person name="Pisabarro A.G."/>
            <person name="Walton J.D."/>
            <person name="Blanchette R.A."/>
            <person name="Henrissat B."/>
            <person name="Martin F."/>
            <person name="Cullen D."/>
            <person name="Hibbett D.S."/>
            <person name="Grigoriev I.V."/>
        </authorList>
    </citation>
    <scope>NUCLEOTIDE SEQUENCE [LARGE SCALE GENOMIC DNA]</scope>
    <source>
        <strain evidence="3">MUCL 33604</strain>
    </source>
</reference>
<dbReference type="GO" id="GO:0005524">
    <property type="term" value="F:ATP binding"/>
    <property type="evidence" value="ECO:0007669"/>
    <property type="project" value="InterPro"/>
</dbReference>
<dbReference type="SUPFAM" id="SSF56112">
    <property type="entry name" value="Protein kinase-like (PK-like)"/>
    <property type="match status" value="1"/>
</dbReference>